<evidence type="ECO:0000313" key="3">
    <source>
        <dbReference type="Proteomes" id="UP001162060"/>
    </source>
</evidence>
<dbReference type="AlphaFoldDB" id="A0AAV1T881"/>
<gene>
    <name evidence="2" type="ORF">PM001_LOCUS3849</name>
</gene>
<dbReference type="EMBL" id="CAKLBY020000035">
    <property type="protein sequence ID" value="CAK7909035.1"/>
    <property type="molecule type" value="Genomic_DNA"/>
</dbReference>
<dbReference type="Proteomes" id="UP001162060">
    <property type="component" value="Unassembled WGS sequence"/>
</dbReference>
<protein>
    <recommendedName>
        <fullName evidence="1">Retrovirus-related Pol polyprotein from transposon TNT 1-94-like beta-barrel domain-containing protein</fullName>
    </recommendedName>
</protein>
<name>A0AAV1T881_9STRA</name>
<evidence type="ECO:0000259" key="1">
    <source>
        <dbReference type="Pfam" id="PF22936"/>
    </source>
</evidence>
<accession>A0AAV1T881</accession>
<dbReference type="InterPro" id="IPR054722">
    <property type="entry name" value="PolX-like_BBD"/>
</dbReference>
<feature type="domain" description="Retrovirus-related Pol polyprotein from transposon TNT 1-94-like beta-barrel" evidence="1">
    <location>
        <begin position="65"/>
        <end position="146"/>
    </location>
</feature>
<sequence length="162" mass="18147">MVATKGVAFREGKRNMATNLTHCYVLKVFEKDQDVGTLKLNHVDKPQQDNDPLADNVGLQEWYTASNKHVVGDKQYFILNRELSRDKVIARGVASSFQEQPVGVGTILIERSDAGKKVLTVVEDVLLVPGARNPLLSMGHALDDGFKLEWNSNAHRFYHSEK</sequence>
<organism evidence="2 3">
    <name type="scientific">Peronospora matthiolae</name>
    <dbReference type="NCBI Taxonomy" id="2874970"/>
    <lineage>
        <taxon>Eukaryota</taxon>
        <taxon>Sar</taxon>
        <taxon>Stramenopiles</taxon>
        <taxon>Oomycota</taxon>
        <taxon>Peronosporomycetes</taxon>
        <taxon>Peronosporales</taxon>
        <taxon>Peronosporaceae</taxon>
        <taxon>Peronospora</taxon>
    </lineage>
</organism>
<comment type="caution">
    <text evidence="2">The sequence shown here is derived from an EMBL/GenBank/DDBJ whole genome shotgun (WGS) entry which is preliminary data.</text>
</comment>
<proteinExistence type="predicted"/>
<reference evidence="2" key="1">
    <citation type="submission" date="2024-01" db="EMBL/GenBank/DDBJ databases">
        <authorList>
            <person name="Webb A."/>
        </authorList>
    </citation>
    <scope>NUCLEOTIDE SEQUENCE</scope>
    <source>
        <strain evidence="2">Pm1</strain>
    </source>
</reference>
<dbReference type="Pfam" id="PF22936">
    <property type="entry name" value="Pol_BBD"/>
    <property type="match status" value="1"/>
</dbReference>
<evidence type="ECO:0000313" key="2">
    <source>
        <dbReference type="EMBL" id="CAK7909035.1"/>
    </source>
</evidence>